<evidence type="ECO:0000313" key="2">
    <source>
        <dbReference type="Proteomes" id="UP001575105"/>
    </source>
</evidence>
<dbReference type="EMBL" id="JBGUBD010000002">
    <property type="protein sequence ID" value="MFA9477563.1"/>
    <property type="molecule type" value="Genomic_DNA"/>
</dbReference>
<dbReference type="Proteomes" id="UP001575105">
    <property type="component" value="Unassembled WGS sequence"/>
</dbReference>
<accession>A0ABV4U5J1</accession>
<evidence type="ECO:0000313" key="1">
    <source>
        <dbReference type="EMBL" id="MFA9477563.1"/>
    </source>
</evidence>
<proteinExistence type="predicted"/>
<evidence type="ECO:0008006" key="3">
    <source>
        <dbReference type="Google" id="ProtNLM"/>
    </source>
</evidence>
<protein>
    <recommendedName>
        <fullName evidence="3">DUF2330 domain-containing protein</fullName>
    </recommendedName>
</protein>
<name>A0ABV4U5J1_9BACT</name>
<organism evidence="1 2">
    <name type="scientific">Natronomicrosphaera hydrolytica</name>
    <dbReference type="NCBI Taxonomy" id="3242702"/>
    <lineage>
        <taxon>Bacteria</taxon>
        <taxon>Pseudomonadati</taxon>
        <taxon>Planctomycetota</taxon>
        <taxon>Phycisphaerae</taxon>
        <taxon>Phycisphaerales</taxon>
        <taxon>Phycisphaeraceae</taxon>
        <taxon>Natronomicrosphaera</taxon>
    </lineage>
</organism>
<sequence>MLLWLVGVAGGCTTVVVAPSGVSDPVDVLLIDHGRSTSLILPLDDEQQQVVRYAYGEYRYYAQARRHPPGALRALFLPTEATLGRRIMPGPVDGQQVREHLVVPVRHVYLIQVEREAVHQLRDELEKLFREHDGEAIDNAIVDLTFIRRPGPYTLLSNSNHTVSGWLTTLGCNVRRQSVLSRWRVDQPLQR</sequence>
<dbReference type="RefSeq" id="WP_425344484.1">
    <property type="nucleotide sequence ID" value="NZ_JBGUBD010000002.1"/>
</dbReference>
<keyword evidence="2" id="KW-1185">Reference proteome</keyword>
<gene>
    <name evidence="1" type="ORF">ACERK3_04560</name>
</gene>
<reference evidence="1 2" key="1">
    <citation type="submission" date="2024-08" db="EMBL/GenBank/DDBJ databases">
        <title>Whole-genome sequencing of halo(alkali)philic microorganisms from hypersaline lakes.</title>
        <authorList>
            <person name="Sorokin D.Y."/>
            <person name="Merkel A.Y."/>
            <person name="Messina E."/>
            <person name="Yakimov M."/>
        </authorList>
    </citation>
    <scope>NUCLEOTIDE SEQUENCE [LARGE SCALE GENOMIC DNA]</scope>
    <source>
        <strain evidence="1 2">AB-hyl4</strain>
    </source>
</reference>
<comment type="caution">
    <text evidence="1">The sequence shown here is derived from an EMBL/GenBank/DDBJ whole genome shotgun (WGS) entry which is preliminary data.</text>
</comment>